<feature type="transmembrane region" description="Helical" evidence="6">
    <location>
        <begin position="208"/>
        <end position="229"/>
    </location>
</feature>
<dbReference type="Pfam" id="PF07690">
    <property type="entry name" value="MFS_1"/>
    <property type="match status" value="1"/>
</dbReference>
<dbReference type="PANTHER" id="PTHR23511">
    <property type="entry name" value="SYNAPTIC VESICLE GLYCOPROTEIN 2"/>
    <property type="match status" value="1"/>
</dbReference>
<feature type="transmembrane region" description="Helical" evidence="6">
    <location>
        <begin position="362"/>
        <end position="382"/>
    </location>
</feature>
<evidence type="ECO:0000259" key="7">
    <source>
        <dbReference type="PROSITE" id="PS50850"/>
    </source>
</evidence>
<evidence type="ECO:0000256" key="5">
    <source>
        <dbReference type="ARBA" id="ARBA00023136"/>
    </source>
</evidence>
<feature type="transmembrane region" description="Helical" evidence="6">
    <location>
        <begin position="296"/>
        <end position="318"/>
    </location>
</feature>
<dbReference type="AlphaFoldDB" id="A0A0R1REA9"/>
<dbReference type="STRING" id="1423778.FC70_GL000953"/>
<evidence type="ECO:0000256" key="3">
    <source>
        <dbReference type="ARBA" id="ARBA00022692"/>
    </source>
</evidence>
<keyword evidence="9" id="KW-1185">Reference proteome</keyword>
<dbReference type="SUPFAM" id="SSF103473">
    <property type="entry name" value="MFS general substrate transporter"/>
    <property type="match status" value="1"/>
</dbReference>
<feature type="transmembrane region" description="Helical" evidence="6">
    <location>
        <begin position="273"/>
        <end position="290"/>
    </location>
</feature>
<evidence type="ECO:0000256" key="6">
    <source>
        <dbReference type="SAM" id="Phobius"/>
    </source>
</evidence>
<dbReference type="OrthoDB" id="9787026at2"/>
<dbReference type="PROSITE" id="PS50850">
    <property type="entry name" value="MFS"/>
    <property type="match status" value="1"/>
</dbReference>
<accession>A0A0R1REA9</accession>
<dbReference type="InterPro" id="IPR011701">
    <property type="entry name" value="MFS"/>
</dbReference>
<feature type="transmembrane region" description="Helical" evidence="6">
    <location>
        <begin position="244"/>
        <end position="266"/>
    </location>
</feature>
<dbReference type="GO" id="GO:0005886">
    <property type="term" value="C:plasma membrane"/>
    <property type="evidence" value="ECO:0007669"/>
    <property type="project" value="UniProtKB-SubCell"/>
</dbReference>
<proteinExistence type="predicted"/>
<dbReference type="EMBL" id="AZFE01000031">
    <property type="protein sequence ID" value="KRL55357.1"/>
    <property type="molecule type" value="Genomic_DNA"/>
</dbReference>
<evidence type="ECO:0000313" key="9">
    <source>
        <dbReference type="Proteomes" id="UP000051697"/>
    </source>
</evidence>
<feature type="transmembrane region" description="Helical" evidence="6">
    <location>
        <begin position="45"/>
        <end position="66"/>
    </location>
</feature>
<dbReference type="Proteomes" id="UP000051697">
    <property type="component" value="Unassembled WGS sequence"/>
</dbReference>
<reference evidence="8 9" key="1">
    <citation type="journal article" date="2015" name="Genome Announc.">
        <title>Expanding the biotechnology potential of lactobacilli through comparative genomics of 213 strains and associated genera.</title>
        <authorList>
            <person name="Sun Z."/>
            <person name="Harris H.M."/>
            <person name="McCann A."/>
            <person name="Guo C."/>
            <person name="Argimon S."/>
            <person name="Zhang W."/>
            <person name="Yang X."/>
            <person name="Jeffery I.B."/>
            <person name="Cooney J.C."/>
            <person name="Kagawa T.F."/>
            <person name="Liu W."/>
            <person name="Song Y."/>
            <person name="Salvetti E."/>
            <person name="Wrobel A."/>
            <person name="Rasinkangas P."/>
            <person name="Parkhill J."/>
            <person name="Rea M.C."/>
            <person name="O'Sullivan O."/>
            <person name="Ritari J."/>
            <person name="Douillard F.P."/>
            <person name="Paul Ross R."/>
            <person name="Yang R."/>
            <person name="Briner A.E."/>
            <person name="Felis G.E."/>
            <person name="de Vos W.M."/>
            <person name="Barrangou R."/>
            <person name="Klaenhammer T.R."/>
            <person name="Caufield P.W."/>
            <person name="Cui Y."/>
            <person name="Zhang H."/>
            <person name="O'Toole P.W."/>
        </authorList>
    </citation>
    <scope>NUCLEOTIDE SEQUENCE [LARGE SCALE GENOMIC DNA]</scope>
    <source>
        <strain evidence="8 9">DSM 15707</strain>
    </source>
</reference>
<evidence type="ECO:0000256" key="4">
    <source>
        <dbReference type="ARBA" id="ARBA00022989"/>
    </source>
</evidence>
<dbReference type="GO" id="GO:0022857">
    <property type="term" value="F:transmembrane transporter activity"/>
    <property type="evidence" value="ECO:0007669"/>
    <property type="project" value="InterPro"/>
</dbReference>
<keyword evidence="4 6" id="KW-1133">Transmembrane helix</keyword>
<comment type="caution">
    <text evidence="8">The sequence shown here is derived from an EMBL/GenBank/DDBJ whole genome shotgun (WGS) entry which is preliminary data.</text>
</comment>
<feature type="transmembrane region" description="Helical" evidence="6">
    <location>
        <begin position="338"/>
        <end position="356"/>
    </location>
</feature>
<feature type="transmembrane region" description="Helical" evidence="6">
    <location>
        <begin position="158"/>
        <end position="177"/>
    </location>
</feature>
<protein>
    <submittedName>
        <fullName evidence="8">Transport protein</fullName>
    </submittedName>
</protein>
<dbReference type="RefSeq" id="WP_057889908.1">
    <property type="nucleotide sequence ID" value="NZ_AZFE01000031.1"/>
</dbReference>
<evidence type="ECO:0000313" key="8">
    <source>
        <dbReference type="EMBL" id="KRL55357.1"/>
    </source>
</evidence>
<dbReference type="InterPro" id="IPR036259">
    <property type="entry name" value="MFS_trans_sf"/>
</dbReference>
<evidence type="ECO:0000256" key="1">
    <source>
        <dbReference type="ARBA" id="ARBA00004651"/>
    </source>
</evidence>
<keyword evidence="5 6" id="KW-0472">Membrane</keyword>
<dbReference type="KEGG" id="lol:LACOL_0344"/>
<organism evidence="8 9">
    <name type="scientific">Paucilactobacillus oligofermentans DSM 15707 = LMG 22743</name>
    <dbReference type="NCBI Taxonomy" id="1423778"/>
    <lineage>
        <taxon>Bacteria</taxon>
        <taxon>Bacillati</taxon>
        <taxon>Bacillota</taxon>
        <taxon>Bacilli</taxon>
        <taxon>Lactobacillales</taxon>
        <taxon>Lactobacillaceae</taxon>
        <taxon>Paucilactobacillus</taxon>
    </lineage>
</organism>
<sequence length="397" mass="43232">MSRANRYFMAIIGTAWLFDAMDVALLSFIMPILKLEWSLTPGQLGLISASTSIGMVVGAPICGLLADKYGRKNVLIGTLILFSLGNILLTLTHNISGFIAVRFITGIGLGGELPVAATAVADRFSGKKQAKMLVIADSFWAIGWIFAALLSFLVMPKIGWRFTILIASITVVFAFIMRRHLSIEPHQNHTVKQHSISALWQSKYRRPLIILGALWFVVMLSYYGMFLWLPSVLVLRGLPIVNSFGYTLLISIAQLPGYFFAVYLLGKISRKQVLFIYLTGTIISALAFGGVGTNTLVLICGACLSFFMLGTWGTLIALTPSQFPQEIRGTGMGMAQAIGRIGAVIGPFLVGIALEFNISITSIWLGFVTILIIGVLILTLGISKNDNAYSETIAHEK</sequence>
<feature type="domain" description="Major facilitator superfamily (MFS) profile" evidence="7">
    <location>
        <begin position="8"/>
        <end position="386"/>
    </location>
</feature>
<dbReference type="CDD" id="cd17316">
    <property type="entry name" value="MFS_SV2_like"/>
    <property type="match status" value="1"/>
</dbReference>
<feature type="transmembrane region" description="Helical" evidence="6">
    <location>
        <begin position="73"/>
        <end position="93"/>
    </location>
</feature>
<comment type="subcellular location">
    <subcellularLocation>
        <location evidence="1">Cell membrane</location>
        <topology evidence="1">Multi-pass membrane protein</topology>
    </subcellularLocation>
</comment>
<keyword evidence="2" id="KW-0813">Transport</keyword>
<name>A0A0R1REA9_9LACO</name>
<keyword evidence="3 6" id="KW-0812">Transmembrane</keyword>
<dbReference type="PATRIC" id="fig|1423778.4.peg.986"/>
<feature type="transmembrane region" description="Helical" evidence="6">
    <location>
        <begin position="99"/>
        <end position="121"/>
    </location>
</feature>
<feature type="transmembrane region" description="Helical" evidence="6">
    <location>
        <begin position="133"/>
        <end position="152"/>
    </location>
</feature>
<dbReference type="InterPro" id="IPR020846">
    <property type="entry name" value="MFS_dom"/>
</dbReference>
<feature type="transmembrane region" description="Helical" evidence="6">
    <location>
        <begin position="7"/>
        <end position="33"/>
    </location>
</feature>
<gene>
    <name evidence="8" type="ORF">FC70_GL000953</name>
</gene>
<dbReference type="PANTHER" id="PTHR23511:SF5">
    <property type="entry name" value="MAJOR FACILITATOR-TYPE TRANSPORTER HXNZ-RELATED"/>
    <property type="match status" value="1"/>
</dbReference>
<evidence type="ECO:0000256" key="2">
    <source>
        <dbReference type="ARBA" id="ARBA00022448"/>
    </source>
</evidence>
<dbReference type="Gene3D" id="1.20.1250.20">
    <property type="entry name" value="MFS general substrate transporter like domains"/>
    <property type="match status" value="2"/>
</dbReference>